<keyword evidence="2" id="KW-1185">Reference proteome</keyword>
<gene>
    <name evidence="1" type="ORF">TNCT_494881</name>
</gene>
<sequence>MEFTGMTIILTIRSQDLYSKLKLLRCGIGGTFILGPCLFEKVFFLGTETGSIISARYSKLPYTKCCSTLVLETFSAILKLHTPTATSRSHSDLILVSELVKSKMYA</sequence>
<proteinExistence type="predicted"/>
<evidence type="ECO:0000313" key="1">
    <source>
        <dbReference type="EMBL" id="GFQ87337.1"/>
    </source>
</evidence>
<name>A0A8X6FRD8_TRICU</name>
<comment type="caution">
    <text evidence="1">The sequence shown here is derived from an EMBL/GenBank/DDBJ whole genome shotgun (WGS) entry which is preliminary data.</text>
</comment>
<dbReference type="Proteomes" id="UP000887116">
    <property type="component" value="Unassembled WGS sequence"/>
</dbReference>
<dbReference type="AlphaFoldDB" id="A0A8X6FRD8"/>
<evidence type="ECO:0000313" key="2">
    <source>
        <dbReference type="Proteomes" id="UP000887116"/>
    </source>
</evidence>
<accession>A0A8X6FRD8</accession>
<organism evidence="1 2">
    <name type="scientific">Trichonephila clavata</name>
    <name type="common">Joro spider</name>
    <name type="synonym">Nephila clavata</name>
    <dbReference type="NCBI Taxonomy" id="2740835"/>
    <lineage>
        <taxon>Eukaryota</taxon>
        <taxon>Metazoa</taxon>
        <taxon>Ecdysozoa</taxon>
        <taxon>Arthropoda</taxon>
        <taxon>Chelicerata</taxon>
        <taxon>Arachnida</taxon>
        <taxon>Araneae</taxon>
        <taxon>Araneomorphae</taxon>
        <taxon>Entelegynae</taxon>
        <taxon>Araneoidea</taxon>
        <taxon>Nephilidae</taxon>
        <taxon>Trichonephila</taxon>
    </lineage>
</organism>
<protein>
    <submittedName>
        <fullName evidence="1">Uncharacterized protein</fullName>
    </submittedName>
</protein>
<dbReference type="EMBL" id="BMAO01033145">
    <property type="protein sequence ID" value="GFQ87337.1"/>
    <property type="molecule type" value="Genomic_DNA"/>
</dbReference>
<reference evidence="1" key="1">
    <citation type="submission" date="2020-07" db="EMBL/GenBank/DDBJ databases">
        <title>Multicomponent nature underlies the extraordinary mechanical properties of spider dragline silk.</title>
        <authorList>
            <person name="Kono N."/>
            <person name="Nakamura H."/>
            <person name="Mori M."/>
            <person name="Yoshida Y."/>
            <person name="Ohtoshi R."/>
            <person name="Malay A.D."/>
            <person name="Moran D.A.P."/>
            <person name="Tomita M."/>
            <person name="Numata K."/>
            <person name="Arakawa K."/>
        </authorList>
    </citation>
    <scope>NUCLEOTIDE SEQUENCE</scope>
</reference>